<dbReference type="Proteomes" id="UP001220658">
    <property type="component" value="Unassembled WGS sequence"/>
</dbReference>
<protein>
    <submittedName>
        <fullName evidence="2">DUF2812 domain-containing protein</fullName>
    </submittedName>
</protein>
<evidence type="ECO:0000256" key="1">
    <source>
        <dbReference type="SAM" id="Phobius"/>
    </source>
</evidence>
<keyword evidence="1" id="KW-1133">Transmembrane helix</keyword>
<sequence>MKRKYRLMRVMIYERKALENYINSMAKDNWHVDKLGLNYIRFENREDSIHYVVVLNGDIEEKDMMYETNAQKKLRSFMEDFDLNFVCSNGMFQIYSSRQDLDIYTDEQTELSTICQTKIKNGYPSCYHWAFLWLAIVVAGIWAMYAGMLSLNSNANLAKALLILVSFFGFIFATREIIALYRYKKRQQLQDDPGVFHTRWCFSVMVILSILHMTCFLEFKYLFFLSYIFLGKYIIFPLLKTVSEETKEKVFFGLLIILTIIVCL</sequence>
<feature type="transmembrane region" description="Helical" evidence="1">
    <location>
        <begin position="195"/>
        <end position="213"/>
    </location>
</feature>
<proteinExistence type="predicted"/>
<reference evidence="2" key="1">
    <citation type="submission" date="2023-01" db="EMBL/GenBank/DDBJ databases">
        <title>Human gut microbiome strain richness.</title>
        <authorList>
            <person name="Chen-Liaw A."/>
        </authorList>
    </citation>
    <scope>NUCLEOTIDE SEQUENCE</scope>
    <source>
        <strain evidence="2">D55st1_G4_D55t1_190419</strain>
    </source>
</reference>
<comment type="caution">
    <text evidence="2">The sequence shown here is derived from an EMBL/GenBank/DDBJ whole genome shotgun (WGS) entry which is preliminary data.</text>
</comment>
<dbReference type="RefSeq" id="WP_195191354.1">
    <property type="nucleotide sequence ID" value="NZ_JADMUL010000017.1"/>
</dbReference>
<keyword evidence="1" id="KW-0472">Membrane</keyword>
<keyword evidence="1" id="KW-0812">Transmembrane</keyword>
<feature type="transmembrane region" description="Helical" evidence="1">
    <location>
        <begin position="219"/>
        <end position="239"/>
    </location>
</feature>
<evidence type="ECO:0000313" key="3">
    <source>
        <dbReference type="Proteomes" id="UP001220658"/>
    </source>
</evidence>
<name>A0AAW6FUP5_9FIRM</name>
<feature type="transmembrane region" description="Helical" evidence="1">
    <location>
        <begin position="157"/>
        <end position="174"/>
    </location>
</feature>
<accession>A0AAW6FUP5</accession>
<organism evidence="2 3">
    <name type="scientific">Faecalitalea cylindroides</name>
    <dbReference type="NCBI Taxonomy" id="39483"/>
    <lineage>
        <taxon>Bacteria</taxon>
        <taxon>Bacillati</taxon>
        <taxon>Bacillota</taxon>
        <taxon>Erysipelotrichia</taxon>
        <taxon>Erysipelotrichales</taxon>
        <taxon>Erysipelotrichaceae</taxon>
        <taxon>Faecalitalea</taxon>
    </lineage>
</organism>
<dbReference type="AlphaFoldDB" id="A0AAW6FUP5"/>
<dbReference type="EMBL" id="JAQNCK010000033">
    <property type="protein sequence ID" value="MDC0829049.1"/>
    <property type="molecule type" value="Genomic_DNA"/>
</dbReference>
<evidence type="ECO:0000313" key="2">
    <source>
        <dbReference type="EMBL" id="MDC0829049.1"/>
    </source>
</evidence>
<gene>
    <name evidence="2" type="ORF">POG00_10095</name>
</gene>
<feature type="transmembrane region" description="Helical" evidence="1">
    <location>
        <begin position="126"/>
        <end position="145"/>
    </location>
</feature>